<name>A0A0A1VWM4_MICAE</name>
<organism evidence="1 2">
    <name type="scientific">Microcystis aeruginosa NIES-44</name>
    <dbReference type="NCBI Taxonomy" id="449439"/>
    <lineage>
        <taxon>Bacteria</taxon>
        <taxon>Bacillati</taxon>
        <taxon>Cyanobacteriota</taxon>
        <taxon>Cyanophyceae</taxon>
        <taxon>Oscillatoriophycideae</taxon>
        <taxon>Chroococcales</taxon>
        <taxon>Microcystaceae</taxon>
        <taxon>Microcystis</taxon>
    </lineage>
</organism>
<sequence>MGAGCGVMGRINKNNLLPRKRVSRRENGFLGETRFLCVTQRI</sequence>
<dbReference type="AlphaFoldDB" id="A0A0A1VWM4"/>
<proteinExistence type="predicted"/>
<comment type="caution">
    <text evidence="1">The sequence shown here is derived from an EMBL/GenBank/DDBJ whole genome shotgun (WGS) entry which is preliminary data.</text>
</comment>
<reference evidence="2" key="1">
    <citation type="journal article" date="2015" name="Genome">
        <title>Whole Genome Sequence of the Non-Microcystin-Producing Microcystis aeruginosa Strain NIES-44.</title>
        <authorList>
            <person name="Okano K."/>
            <person name="Miyata N."/>
            <person name="Ozaki Y."/>
        </authorList>
    </citation>
    <scope>NUCLEOTIDE SEQUENCE [LARGE SCALE GENOMIC DNA]</scope>
    <source>
        <strain evidence="2">NIES-44</strain>
    </source>
</reference>
<dbReference type="EMBL" id="BBPA01000043">
    <property type="protein sequence ID" value="GAL93691.1"/>
    <property type="molecule type" value="Genomic_DNA"/>
</dbReference>
<evidence type="ECO:0000313" key="2">
    <source>
        <dbReference type="Proteomes" id="UP000030321"/>
    </source>
</evidence>
<accession>A0A0A1VWM4</accession>
<dbReference type="Proteomes" id="UP000030321">
    <property type="component" value="Unassembled WGS sequence"/>
</dbReference>
<gene>
    <name evidence="1" type="ORF">N44_03443</name>
</gene>
<evidence type="ECO:0000313" key="1">
    <source>
        <dbReference type="EMBL" id="GAL93691.1"/>
    </source>
</evidence>
<protein>
    <submittedName>
        <fullName evidence="1">Uncharacterized protein</fullName>
    </submittedName>
</protein>